<accession>A0AAU7E709</accession>
<dbReference type="InterPro" id="IPR029044">
    <property type="entry name" value="Nucleotide-diphossugar_trans"/>
</dbReference>
<reference evidence="4" key="1">
    <citation type="submission" date="2024-05" db="EMBL/GenBank/DDBJ databases">
        <title>Campylobacter coli isolated from environmental waters in Slovenia.</title>
        <authorList>
            <person name="Zautner A.E."/>
            <person name="Bunk B."/>
            <person name="Riedel T."/>
            <person name="Sproeer C."/>
        </authorList>
    </citation>
    <scope>NUCLEOTIDE SEQUENCE</scope>
    <source>
        <strain evidence="4">CCS1377</strain>
    </source>
</reference>
<feature type="domain" description="Nucleotidyl transferase" evidence="3">
    <location>
        <begin position="262"/>
        <end position="472"/>
    </location>
</feature>
<evidence type="ECO:0000259" key="3">
    <source>
        <dbReference type="Pfam" id="PF00483"/>
    </source>
</evidence>
<gene>
    <name evidence="4" type="ORF">AAH949_07995</name>
</gene>
<keyword evidence="1" id="KW-0808">Transferase</keyword>
<evidence type="ECO:0000256" key="1">
    <source>
        <dbReference type="ARBA" id="ARBA00022679"/>
    </source>
</evidence>
<feature type="domain" description="Nucleotidyl transferase" evidence="3">
    <location>
        <begin position="4"/>
        <end position="207"/>
    </location>
</feature>
<evidence type="ECO:0000313" key="4">
    <source>
        <dbReference type="EMBL" id="XBJ29017.1"/>
    </source>
</evidence>
<dbReference type="PANTHER" id="PTHR43584">
    <property type="entry name" value="NUCLEOTIDYL TRANSFERASE"/>
    <property type="match status" value="1"/>
</dbReference>
<organism evidence="4">
    <name type="scientific">Campylobacter sp. CCS1377</name>
    <dbReference type="NCBI Taxonomy" id="3158229"/>
    <lineage>
        <taxon>Bacteria</taxon>
        <taxon>Pseudomonadati</taxon>
        <taxon>Campylobacterota</taxon>
        <taxon>Epsilonproteobacteria</taxon>
        <taxon>Campylobacterales</taxon>
        <taxon>Campylobacteraceae</taxon>
        <taxon>Campylobacter</taxon>
    </lineage>
</organism>
<dbReference type="EMBL" id="CP155620">
    <property type="protein sequence ID" value="XBJ29017.1"/>
    <property type="molecule type" value="Genomic_DNA"/>
</dbReference>
<dbReference type="RefSeq" id="WP_348518445.1">
    <property type="nucleotide sequence ID" value="NZ_CP155620.1"/>
</dbReference>
<keyword evidence="2" id="KW-0548">Nucleotidyltransferase</keyword>
<dbReference type="InterPro" id="IPR005835">
    <property type="entry name" value="NTP_transferase_dom"/>
</dbReference>
<sequence>MNIIIPATGIGKRFKEAGYKELKPFIKVMENKVILDYVIECFDVQNDTFYFIAQESEKSKFEDFVQTRNINAKVIIYKGEKLGPAGSLYGVMSQLQNILDEEVIISYCDFGQKWNYKDFLNFTQENQDAQGIIPCYTGYHPHLIPLENVYAACKVYKNTYKVYEVIEKYNSKNKFEEYYSSGIYYFRSLKLATEAIKKQMDVKDMISGEYYISATNNYLENVLCYPFIEKFYQFGTPKDFEYVKNKLNSQDVNNEKIKIQNTIILSAGRGERFLNLNFNQPKPFLPLKNSSIIENIIETLRNIETSIVCVGAKDHEKYWENINQEVRFVKPNKIGAAYSYKESCKDLKGDVLILPCDLIAKHINDAFIKLREKYEIIIFTTPASKYNINNPHYFTWIEGKNNEIQNIFIKNRDNNADLVMIGSFYFKENSLLLEYIDKIFKEDIKTNGEFYIDNVFELLIKSYKIGYIVVDNYFSFGTPEEYFENKYWFRKVDNE</sequence>
<dbReference type="AlphaFoldDB" id="A0AAU7E709"/>
<dbReference type="InterPro" id="IPR050065">
    <property type="entry name" value="GlmU-like"/>
</dbReference>
<dbReference type="Gene3D" id="3.90.550.10">
    <property type="entry name" value="Spore Coat Polysaccharide Biosynthesis Protein SpsA, Chain A"/>
    <property type="match status" value="2"/>
</dbReference>
<dbReference type="GO" id="GO:0016779">
    <property type="term" value="F:nucleotidyltransferase activity"/>
    <property type="evidence" value="ECO:0007669"/>
    <property type="project" value="UniProtKB-KW"/>
</dbReference>
<name>A0AAU7E709_9BACT</name>
<proteinExistence type="predicted"/>
<dbReference type="Pfam" id="PF00483">
    <property type="entry name" value="NTP_transferase"/>
    <property type="match status" value="2"/>
</dbReference>
<protein>
    <submittedName>
        <fullName evidence="4">Sugar phosphate nucleotidyltransferase</fullName>
    </submittedName>
</protein>
<evidence type="ECO:0000256" key="2">
    <source>
        <dbReference type="ARBA" id="ARBA00022695"/>
    </source>
</evidence>
<dbReference type="SUPFAM" id="SSF53448">
    <property type="entry name" value="Nucleotide-diphospho-sugar transferases"/>
    <property type="match status" value="2"/>
</dbReference>
<dbReference type="PANTHER" id="PTHR43584:SF8">
    <property type="entry name" value="N-ACETYLMURAMATE ALPHA-1-PHOSPHATE URIDYLYLTRANSFERASE"/>
    <property type="match status" value="1"/>
</dbReference>